<dbReference type="InterPro" id="IPR001356">
    <property type="entry name" value="HD"/>
</dbReference>
<keyword evidence="9 16" id="KW-0371">Homeobox</keyword>
<name>A0AAY4DI82_9TELE</name>
<dbReference type="GO" id="GO:0000977">
    <property type="term" value="F:RNA polymerase II transcription regulatory region sequence-specific DNA binding"/>
    <property type="evidence" value="ECO:0007669"/>
    <property type="project" value="TreeGrafter"/>
</dbReference>
<dbReference type="CDD" id="cd00086">
    <property type="entry name" value="homeodomain"/>
    <property type="match status" value="1"/>
</dbReference>
<organism evidence="22 23">
    <name type="scientific">Denticeps clupeoides</name>
    <name type="common">denticle herring</name>
    <dbReference type="NCBI Taxonomy" id="299321"/>
    <lineage>
        <taxon>Eukaryota</taxon>
        <taxon>Metazoa</taxon>
        <taxon>Chordata</taxon>
        <taxon>Craniata</taxon>
        <taxon>Vertebrata</taxon>
        <taxon>Euteleostomi</taxon>
        <taxon>Actinopterygii</taxon>
        <taxon>Neopterygii</taxon>
        <taxon>Teleostei</taxon>
        <taxon>Clupei</taxon>
        <taxon>Clupeiformes</taxon>
        <taxon>Denticipitoidei</taxon>
        <taxon>Denticipitidae</taxon>
        <taxon>Denticeps</taxon>
    </lineage>
</organism>
<feature type="compositionally biased region" description="Low complexity" evidence="19">
    <location>
        <begin position="272"/>
        <end position="286"/>
    </location>
</feature>
<proteinExistence type="predicted"/>
<dbReference type="SUPFAM" id="SSF57716">
    <property type="entry name" value="Glucocorticoid receptor-like (DNA-binding domain)"/>
    <property type="match status" value="2"/>
</dbReference>
<evidence type="ECO:0000313" key="23">
    <source>
        <dbReference type="Proteomes" id="UP000694580"/>
    </source>
</evidence>
<evidence type="ECO:0000256" key="19">
    <source>
        <dbReference type="SAM" id="MobiDB-lite"/>
    </source>
</evidence>
<evidence type="ECO:0000256" key="13">
    <source>
        <dbReference type="ARBA" id="ARBA00056241"/>
    </source>
</evidence>
<evidence type="ECO:0000256" key="15">
    <source>
        <dbReference type="ARBA" id="ARBA00084001"/>
    </source>
</evidence>
<evidence type="ECO:0000256" key="12">
    <source>
        <dbReference type="ARBA" id="ARBA00023242"/>
    </source>
</evidence>
<feature type="domain" description="Homeobox" evidence="21">
    <location>
        <begin position="208"/>
        <end position="268"/>
    </location>
</feature>
<dbReference type="InterPro" id="IPR009057">
    <property type="entry name" value="Homeodomain-like_sf"/>
</dbReference>
<dbReference type="PANTHER" id="PTHR24208:SF118">
    <property type="entry name" value="LIM HOMEOBOX TRANSCRIPTION FACTOR 1-ALPHA"/>
    <property type="match status" value="1"/>
</dbReference>
<evidence type="ECO:0000259" key="21">
    <source>
        <dbReference type="PROSITE" id="PS50071"/>
    </source>
</evidence>
<keyword evidence="11" id="KW-0804">Transcription</keyword>
<evidence type="ECO:0000256" key="16">
    <source>
        <dbReference type="PROSITE-ProRule" id="PRU00108"/>
    </source>
</evidence>
<dbReference type="SMART" id="SM00132">
    <property type="entry name" value="LIM"/>
    <property type="match status" value="2"/>
</dbReference>
<dbReference type="Gene3D" id="1.10.10.60">
    <property type="entry name" value="Homeodomain-like"/>
    <property type="match status" value="1"/>
</dbReference>
<evidence type="ECO:0000256" key="4">
    <source>
        <dbReference type="ARBA" id="ARBA00022737"/>
    </source>
</evidence>
<evidence type="ECO:0000256" key="9">
    <source>
        <dbReference type="ARBA" id="ARBA00023155"/>
    </source>
</evidence>
<keyword evidence="23" id="KW-1185">Reference proteome</keyword>
<evidence type="ECO:0000259" key="20">
    <source>
        <dbReference type="PROSITE" id="PS50023"/>
    </source>
</evidence>
<evidence type="ECO:0000256" key="17">
    <source>
        <dbReference type="PROSITE-ProRule" id="PRU00125"/>
    </source>
</evidence>
<evidence type="ECO:0000256" key="5">
    <source>
        <dbReference type="ARBA" id="ARBA00022833"/>
    </source>
</evidence>
<evidence type="ECO:0000256" key="7">
    <source>
        <dbReference type="ARBA" id="ARBA00023038"/>
    </source>
</evidence>
<keyword evidence="5 17" id="KW-0862">Zinc</keyword>
<reference evidence="22" key="3">
    <citation type="submission" date="2025-09" db="UniProtKB">
        <authorList>
            <consortium name="Ensembl"/>
        </authorList>
    </citation>
    <scope>IDENTIFICATION</scope>
</reference>
<dbReference type="Proteomes" id="UP000694580">
    <property type="component" value="Chromosome 7"/>
</dbReference>
<evidence type="ECO:0000256" key="10">
    <source>
        <dbReference type="ARBA" id="ARBA00023159"/>
    </source>
</evidence>
<evidence type="ECO:0000256" key="11">
    <source>
        <dbReference type="ARBA" id="ARBA00023163"/>
    </source>
</evidence>
<dbReference type="PROSITE" id="PS50023">
    <property type="entry name" value="LIM_DOMAIN_2"/>
    <property type="match status" value="2"/>
</dbReference>
<dbReference type="FunFam" id="2.10.110.10:FF:000006">
    <property type="entry name" value="LIM homeobox transcription factor 1-beta"/>
    <property type="match status" value="1"/>
</dbReference>
<keyword evidence="2" id="KW-0217">Developmental protein</keyword>
<feature type="domain" description="LIM zinc-binding" evidence="20">
    <location>
        <begin position="110"/>
        <end position="172"/>
    </location>
</feature>
<keyword evidence="6" id="KW-0805">Transcription regulation</keyword>
<feature type="domain" description="LIM zinc-binding" evidence="20">
    <location>
        <begin position="51"/>
        <end position="109"/>
    </location>
</feature>
<evidence type="ECO:0000256" key="18">
    <source>
        <dbReference type="RuleBase" id="RU000682"/>
    </source>
</evidence>
<sequence>TRNKYQLGGCYDTRNKHVSPQAGRSAMKTEENQSCLQQGPPASAFERVAAEVCAGCDARIADRFLLRVNERSWHEACVKCAVCLSALSGTCYCRDRLLYCKHDYEKLFVRKCSACLQVIGRSELIMRVLGQVYHLGCFSCCECERRLQRGDEFVLKEGQLLCRGDYEKEREMLAAISPAPTESVKSEDEEGGGSSAGGKGGDEGKEHKRSKRPRTILTTQQRRAFKASFEVSSKPCRKVRETLAAETGLTVRVVQVWFQNQRAKMKKIARRQQQQQQQQEQEQMGGNRRGSSRGGRQSNDDSEDGSSGHALDGLLAYPSMPRQQLLTLDPNIYGGEQFRNGLTPPQLGMEYIDGTLSHLGDCLLTTAEGTLLAGRVGNPIDRLYSMQNSYFTS</sequence>
<dbReference type="FunFam" id="2.10.110.10:FF:000040">
    <property type="entry name" value="LIM homeobox transcription factor 1 beta"/>
    <property type="match status" value="1"/>
</dbReference>
<keyword evidence="3 17" id="KW-0479">Metal-binding</keyword>
<feature type="region of interest" description="Disordered" evidence="19">
    <location>
        <begin position="177"/>
        <end position="223"/>
    </location>
</feature>
<accession>A0AAY4DI82</accession>
<comment type="subcellular location">
    <subcellularLocation>
        <location evidence="1 16 18">Nucleus</location>
    </subcellularLocation>
</comment>
<keyword evidence="4" id="KW-0677">Repeat</keyword>
<dbReference type="Pfam" id="PF00412">
    <property type="entry name" value="LIM"/>
    <property type="match status" value="2"/>
</dbReference>
<dbReference type="PANTHER" id="PTHR24208">
    <property type="entry name" value="LIM/HOMEOBOX PROTEIN LHX"/>
    <property type="match status" value="1"/>
</dbReference>
<evidence type="ECO:0000256" key="3">
    <source>
        <dbReference type="ARBA" id="ARBA00022723"/>
    </source>
</evidence>
<dbReference type="GO" id="GO:0000981">
    <property type="term" value="F:DNA-binding transcription factor activity, RNA polymerase II-specific"/>
    <property type="evidence" value="ECO:0007669"/>
    <property type="project" value="InterPro"/>
</dbReference>
<feature type="region of interest" description="Disordered" evidence="19">
    <location>
        <begin position="267"/>
        <end position="314"/>
    </location>
</feature>
<dbReference type="GeneTree" id="ENSGT00940000157774"/>
<evidence type="ECO:0000256" key="1">
    <source>
        <dbReference type="ARBA" id="ARBA00004123"/>
    </source>
</evidence>
<dbReference type="GO" id="GO:0005634">
    <property type="term" value="C:nucleus"/>
    <property type="evidence" value="ECO:0007669"/>
    <property type="project" value="UniProtKB-SubCell"/>
</dbReference>
<dbReference type="FunFam" id="1.10.10.60:FF:000095">
    <property type="entry name" value="LIM homeobox transcription factor 1 beta"/>
    <property type="match status" value="1"/>
</dbReference>
<dbReference type="CDD" id="cd09371">
    <property type="entry name" value="LIM1_Lmx1b"/>
    <property type="match status" value="1"/>
</dbReference>
<keyword evidence="8 16" id="KW-0238">DNA-binding</keyword>
<keyword evidence="12 16" id="KW-0539">Nucleus</keyword>
<reference evidence="22 23" key="1">
    <citation type="submission" date="2020-06" db="EMBL/GenBank/DDBJ databases">
        <authorList>
            <consortium name="Wellcome Sanger Institute Data Sharing"/>
        </authorList>
    </citation>
    <scope>NUCLEOTIDE SEQUENCE [LARGE SCALE GENOMIC DNA]</scope>
</reference>
<feature type="DNA-binding region" description="Homeobox" evidence="16">
    <location>
        <begin position="210"/>
        <end position="269"/>
    </location>
</feature>
<keyword evidence="10" id="KW-0010">Activator</keyword>
<evidence type="ECO:0000256" key="2">
    <source>
        <dbReference type="ARBA" id="ARBA00022473"/>
    </source>
</evidence>
<evidence type="ECO:0000256" key="14">
    <source>
        <dbReference type="ARBA" id="ARBA00069615"/>
    </source>
</evidence>
<dbReference type="SMART" id="SM00389">
    <property type="entry name" value="HOX"/>
    <property type="match status" value="1"/>
</dbReference>
<dbReference type="Ensembl" id="ENSDCDT00010055304.1">
    <property type="protein sequence ID" value="ENSDCDP00010045148.1"/>
    <property type="gene ID" value="ENSDCDG00010027854.1"/>
</dbReference>
<reference evidence="22" key="2">
    <citation type="submission" date="2025-08" db="UniProtKB">
        <authorList>
            <consortium name="Ensembl"/>
        </authorList>
    </citation>
    <scope>IDENTIFICATION</scope>
</reference>
<dbReference type="Pfam" id="PF00046">
    <property type="entry name" value="Homeodomain"/>
    <property type="match status" value="1"/>
</dbReference>
<dbReference type="GO" id="GO:0071542">
    <property type="term" value="P:dopaminergic neuron differentiation"/>
    <property type="evidence" value="ECO:0007669"/>
    <property type="project" value="UniProtKB-ARBA"/>
</dbReference>
<dbReference type="AlphaFoldDB" id="A0AAY4DI82"/>
<evidence type="ECO:0000256" key="8">
    <source>
        <dbReference type="ARBA" id="ARBA00023125"/>
    </source>
</evidence>
<keyword evidence="7 17" id="KW-0440">LIM domain</keyword>
<dbReference type="InterPro" id="IPR001781">
    <property type="entry name" value="Znf_LIM"/>
</dbReference>
<dbReference type="InterPro" id="IPR017970">
    <property type="entry name" value="Homeobox_CS"/>
</dbReference>
<gene>
    <name evidence="22" type="primary">lmx1al</name>
</gene>
<evidence type="ECO:0000313" key="22">
    <source>
        <dbReference type="Ensembl" id="ENSDCDP00010045148.1"/>
    </source>
</evidence>
<dbReference type="Gene3D" id="2.10.110.10">
    <property type="entry name" value="Cysteine Rich Protein"/>
    <property type="match status" value="2"/>
</dbReference>
<dbReference type="InterPro" id="IPR050453">
    <property type="entry name" value="LIM_Homeobox_TF"/>
</dbReference>
<dbReference type="SUPFAM" id="SSF46689">
    <property type="entry name" value="Homeodomain-like"/>
    <property type="match status" value="1"/>
</dbReference>
<dbReference type="PROSITE" id="PS00478">
    <property type="entry name" value="LIM_DOMAIN_1"/>
    <property type="match status" value="2"/>
</dbReference>
<protein>
    <recommendedName>
        <fullName evidence="14">LIM homeobox transcription factor 1-alpha</fullName>
    </recommendedName>
    <alternativeName>
        <fullName evidence="15">LIM/homeobox protein LMX1A</fullName>
    </alternativeName>
</protein>
<comment type="function">
    <text evidence="13">Acts as a transcriptional activator by binding to an A/T-rich sequence, the FLAT element, in the insulin gene promoter. Required for development of the roof plate and, in turn, for specification of dorsal cell fates in the CNS and developing vertebrae.</text>
</comment>
<evidence type="ECO:0000256" key="6">
    <source>
        <dbReference type="ARBA" id="ARBA00023015"/>
    </source>
</evidence>
<dbReference type="GO" id="GO:0046872">
    <property type="term" value="F:metal ion binding"/>
    <property type="evidence" value="ECO:0007669"/>
    <property type="project" value="UniProtKB-KW"/>
</dbReference>
<dbReference type="PROSITE" id="PS50071">
    <property type="entry name" value="HOMEOBOX_2"/>
    <property type="match status" value="1"/>
</dbReference>
<dbReference type="PROSITE" id="PS00027">
    <property type="entry name" value="HOMEOBOX_1"/>
    <property type="match status" value="1"/>
</dbReference>